<dbReference type="SUPFAM" id="SSF50022">
    <property type="entry name" value="ISP domain"/>
    <property type="match status" value="1"/>
</dbReference>
<dbReference type="Proteomes" id="UP000481583">
    <property type="component" value="Unassembled WGS sequence"/>
</dbReference>
<dbReference type="AlphaFoldDB" id="A0A6G4U4H2"/>
<name>A0A6G4U4H2_9ACTN</name>
<dbReference type="InterPro" id="IPR036922">
    <property type="entry name" value="Rieske_2Fe-2S_sf"/>
</dbReference>
<keyword evidence="2" id="KW-1185">Reference proteome</keyword>
<proteinExistence type="predicted"/>
<dbReference type="GO" id="GO:0051537">
    <property type="term" value="F:2 iron, 2 sulfur cluster binding"/>
    <property type="evidence" value="ECO:0007669"/>
    <property type="project" value="InterPro"/>
</dbReference>
<dbReference type="EMBL" id="JAAKZV010000103">
    <property type="protein sequence ID" value="NGN66616.1"/>
    <property type="molecule type" value="Genomic_DNA"/>
</dbReference>
<accession>A0A6G4U4H2</accession>
<evidence type="ECO:0000313" key="2">
    <source>
        <dbReference type="Proteomes" id="UP000481583"/>
    </source>
</evidence>
<comment type="caution">
    <text evidence="1">The sequence shown here is derived from an EMBL/GenBank/DDBJ whole genome shotgun (WGS) entry which is preliminary data.</text>
</comment>
<reference evidence="1 2" key="1">
    <citation type="submission" date="2020-02" db="EMBL/GenBank/DDBJ databases">
        <title>Whole-genome analyses of novel actinobacteria.</title>
        <authorList>
            <person name="Sahin N."/>
        </authorList>
    </citation>
    <scope>NUCLEOTIDE SEQUENCE [LARGE SCALE GENOMIC DNA]</scope>
    <source>
        <strain evidence="1 2">A7024</strain>
    </source>
</reference>
<gene>
    <name evidence="1" type="ORF">G5C51_22270</name>
</gene>
<dbReference type="RefSeq" id="WP_165239929.1">
    <property type="nucleotide sequence ID" value="NZ_JAAKZV010000103.1"/>
</dbReference>
<sequence length="82" mass="9005">MRSDWHHVDLASSLAAPGDSMTVVIGGWHIAIVREGVGEGELRAYHRRRPDREVECAVRAGVIFVKLGAARDLETNFTPHSA</sequence>
<protein>
    <submittedName>
        <fullName evidence="1">(2Fe-2S)-binding protein</fullName>
    </submittedName>
</protein>
<evidence type="ECO:0000313" key="1">
    <source>
        <dbReference type="EMBL" id="NGN66616.1"/>
    </source>
</evidence>
<organism evidence="1 2">
    <name type="scientific">Streptomyces coryli</name>
    <dbReference type="NCBI Taxonomy" id="1128680"/>
    <lineage>
        <taxon>Bacteria</taxon>
        <taxon>Bacillati</taxon>
        <taxon>Actinomycetota</taxon>
        <taxon>Actinomycetes</taxon>
        <taxon>Kitasatosporales</taxon>
        <taxon>Streptomycetaceae</taxon>
        <taxon>Streptomyces</taxon>
    </lineage>
</organism>